<accession>L7WCV7</accession>
<reference evidence="1 2" key="1">
    <citation type="journal article" date="2013" name="Genome Biol. Evol.">
        <title>Genomic makeup of the marine flavobacterium Nonlabens (Donghaeana) dokdonensis DSW-6 and identification of a novel class of rhodopsins.</title>
        <authorList>
            <person name="Kwon S.K."/>
            <person name="Kim B.K."/>
            <person name="Song J.Y."/>
            <person name="Kwak M.J."/>
            <person name="Lee C.H."/>
            <person name="Yoon J.H."/>
            <person name="Oh T.K."/>
            <person name="Kim J.F."/>
        </authorList>
    </citation>
    <scope>NUCLEOTIDE SEQUENCE [LARGE SCALE GENOMIC DNA]</scope>
    <source>
        <strain evidence="2">DSM 17205 / KCTC 12402 / DSW-6</strain>
    </source>
</reference>
<name>L7WCV7_NONDD</name>
<sequence length="44" mass="4974">MNHKANVSKKKGVRSRARKAIPTKITTLRINKFLTIGDNLILNI</sequence>
<proteinExistence type="predicted"/>
<dbReference type="EMBL" id="CP001397">
    <property type="protein sequence ID" value="AGC77914.1"/>
    <property type="molecule type" value="Genomic_DNA"/>
</dbReference>
<dbReference type="AlphaFoldDB" id="L7WCV7"/>
<protein>
    <submittedName>
        <fullName evidence="1">Uncharacterized protein</fullName>
    </submittedName>
</protein>
<gene>
    <name evidence="1" type="ordered locus">DDD_2787</name>
</gene>
<dbReference type="HOGENOM" id="CLU_3219292_0_0_10"/>
<dbReference type="PATRIC" id="fig|592029.3.peg.2765"/>
<evidence type="ECO:0000313" key="2">
    <source>
        <dbReference type="Proteomes" id="UP000011173"/>
    </source>
</evidence>
<dbReference type="Proteomes" id="UP000011173">
    <property type="component" value="Chromosome"/>
</dbReference>
<dbReference type="KEGG" id="ndo:DDD_2787"/>
<dbReference type="STRING" id="592029.DDD_2787"/>
<evidence type="ECO:0000313" key="1">
    <source>
        <dbReference type="EMBL" id="AGC77914.1"/>
    </source>
</evidence>
<organism evidence="1 2">
    <name type="scientific">Nonlabens dokdonensis (strain DSM 17205 / KCTC 12402 / DSW-6)</name>
    <name type="common">Donghaeana dokdonensis</name>
    <dbReference type="NCBI Taxonomy" id="592029"/>
    <lineage>
        <taxon>Bacteria</taxon>
        <taxon>Pseudomonadati</taxon>
        <taxon>Bacteroidota</taxon>
        <taxon>Flavobacteriia</taxon>
        <taxon>Flavobacteriales</taxon>
        <taxon>Flavobacteriaceae</taxon>
        <taxon>Nonlabens</taxon>
    </lineage>
</organism>